<reference evidence="13" key="1">
    <citation type="submission" date="2021-02" db="EMBL/GenBank/DDBJ databases">
        <authorList>
            <person name="Nowell W R."/>
        </authorList>
    </citation>
    <scope>NUCLEOTIDE SEQUENCE</scope>
    <source>
        <strain evidence="13">Ploen Becks lab</strain>
    </source>
</reference>
<dbReference type="AlphaFoldDB" id="A0A814H0M1"/>
<dbReference type="Pfam" id="PF00858">
    <property type="entry name" value="ASC"/>
    <property type="match status" value="1"/>
</dbReference>
<comment type="subcellular location">
    <subcellularLocation>
        <location evidence="1">Membrane</location>
        <topology evidence="1">Multi-pass membrane protein</topology>
    </subcellularLocation>
</comment>
<keyword evidence="4 11" id="KW-0812">Transmembrane</keyword>
<keyword evidence="10 11" id="KW-0407">Ion channel</keyword>
<keyword evidence="9 11" id="KW-0739">Sodium transport</keyword>
<dbReference type="OrthoDB" id="6021021at2759"/>
<dbReference type="PRINTS" id="PR01078">
    <property type="entry name" value="AMINACHANNEL"/>
</dbReference>
<keyword evidence="5 12" id="KW-1133">Transmembrane helix</keyword>
<gene>
    <name evidence="13" type="ORF">OXX778_LOCUS16554</name>
</gene>
<name>A0A814H0M1_9BILA</name>
<evidence type="ECO:0000256" key="11">
    <source>
        <dbReference type="RuleBase" id="RU000679"/>
    </source>
</evidence>
<evidence type="ECO:0000313" key="13">
    <source>
        <dbReference type="EMBL" id="CAF1003954.1"/>
    </source>
</evidence>
<keyword evidence="6" id="KW-0915">Sodium</keyword>
<feature type="transmembrane region" description="Helical" evidence="12">
    <location>
        <begin position="424"/>
        <end position="447"/>
    </location>
</feature>
<evidence type="ECO:0000313" key="14">
    <source>
        <dbReference type="Proteomes" id="UP000663879"/>
    </source>
</evidence>
<feature type="transmembrane region" description="Helical" evidence="12">
    <location>
        <begin position="34"/>
        <end position="52"/>
    </location>
</feature>
<evidence type="ECO:0000256" key="6">
    <source>
        <dbReference type="ARBA" id="ARBA00023053"/>
    </source>
</evidence>
<accession>A0A814H0M1</accession>
<proteinExistence type="inferred from homology"/>
<comment type="caution">
    <text evidence="13">The sequence shown here is derived from an EMBL/GenBank/DDBJ whole genome shotgun (WGS) entry which is preliminary data.</text>
</comment>
<dbReference type="EMBL" id="CAJNOC010003945">
    <property type="protein sequence ID" value="CAF1003954.1"/>
    <property type="molecule type" value="Genomic_DNA"/>
</dbReference>
<evidence type="ECO:0000256" key="8">
    <source>
        <dbReference type="ARBA" id="ARBA00023136"/>
    </source>
</evidence>
<organism evidence="13 14">
    <name type="scientific">Brachionus calyciflorus</name>
    <dbReference type="NCBI Taxonomy" id="104777"/>
    <lineage>
        <taxon>Eukaryota</taxon>
        <taxon>Metazoa</taxon>
        <taxon>Spiralia</taxon>
        <taxon>Gnathifera</taxon>
        <taxon>Rotifera</taxon>
        <taxon>Eurotatoria</taxon>
        <taxon>Monogononta</taxon>
        <taxon>Pseudotrocha</taxon>
        <taxon>Ploima</taxon>
        <taxon>Brachionidae</taxon>
        <taxon>Brachionus</taxon>
    </lineage>
</organism>
<dbReference type="PANTHER" id="PTHR11690:SF248">
    <property type="entry name" value="PICKPOCKET 17, ISOFORM A"/>
    <property type="match status" value="1"/>
</dbReference>
<protein>
    <submittedName>
        <fullName evidence="13">Uncharacterized protein</fullName>
    </submittedName>
</protein>
<dbReference type="GO" id="GO:0005886">
    <property type="term" value="C:plasma membrane"/>
    <property type="evidence" value="ECO:0007669"/>
    <property type="project" value="TreeGrafter"/>
</dbReference>
<keyword evidence="14" id="KW-1185">Reference proteome</keyword>
<evidence type="ECO:0000256" key="1">
    <source>
        <dbReference type="ARBA" id="ARBA00004141"/>
    </source>
</evidence>
<evidence type="ECO:0000256" key="10">
    <source>
        <dbReference type="ARBA" id="ARBA00023303"/>
    </source>
</evidence>
<keyword evidence="8 12" id="KW-0472">Membrane</keyword>
<dbReference type="Proteomes" id="UP000663879">
    <property type="component" value="Unassembled WGS sequence"/>
</dbReference>
<evidence type="ECO:0000256" key="4">
    <source>
        <dbReference type="ARBA" id="ARBA00022692"/>
    </source>
</evidence>
<evidence type="ECO:0000256" key="9">
    <source>
        <dbReference type="ARBA" id="ARBA00023201"/>
    </source>
</evidence>
<dbReference type="Gene3D" id="2.60.470.10">
    <property type="entry name" value="Acid-sensing ion channels like domains"/>
    <property type="match status" value="1"/>
</dbReference>
<keyword evidence="3 11" id="KW-0894">Sodium channel</keyword>
<evidence type="ECO:0000256" key="2">
    <source>
        <dbReference type="ARBA" id="ARBA00022448"/>
    </source>
</evidence>
<keyword evidence="7 11" id="KW-0406">Ion transport</keyword>
<evidence type="ECO:0000256" key="7">
    <source>
        <dbReference type="ARBA" id="ARBA00023065"/>
    </source>
</evidence>
<keyword evidence="2 11" id="KW-0813">Transport</keyword>
<comment type="similarity">
    <text evidence="11">Belongs to the amiloride-sensitive sodium channel (TC 1.A.6) family.</text>
</comment>
<dbReference type="Gene3D" id="1.10.287.770">
    <property type="entry name" value="YojJ-like"/>
    <property type="match status" value="1"/>
</dbReference>
<evidence type="ECO:0000256" key="5">
    <source>
        <dbReference type="ARBA" id="ARBA00022989"/>
    </source>
</evidence>
<evidence type="ECO:0000256" key="3">
    <source>
        <dbReference type="ARBA" id="ARBA00022461"/>
    </source>
</evidence>
<sequence>MSDNFKSIITEILASSTSHGIPNIIRSTKLSIRLMWIGFTLISTGLCAYLIAKNLFGYLDFETTTKIRVLTEFVSDAPTITICNNLFFTSPKSIELLNETKNLTISYTYPLDYDKYFILKDLVFKNPSLKSDIYNYGDTFEKLILTCELSSFSCIDKSLWSFYFHNTYGNCYQVNTNSSIKVTQAGRLHGINLILNVSVPDELDSLNPVRGAVVFIHNKTESPTQADGIYAAVGMETNIAVSRTFHKQMPKPYSNCDGNTDDPLSFDSKFYKLIHANKLKYNQKLCTDFCLQDLIVDKCGCYYTSLSYYGNNESIKACLDDIQYECVSYFQSEFLTNLDLLKEFCLPLCPLECEGMFFEITYSTADFMNDNWNAILNRYYNFSGREKRNFKKELVSLKMYYKSLSYTEISEKESIDIAGLLSNIGGIAGLFLGVSVLSFVELIEILLETIRFYATKRPKKNKIFT</sequence>
<evidence type="ECO:0000256" key="12">
    <source>
        <dbReference type="SAM" id="Phobius"/>
    </source>
</evidence>
<dbReference type="PANTHER" id="PTHR11690">
    <property type="entry name" value="AMILORIDE-SENSITIVE SODIUM CHANNEL-RELATED"/>
    <property type="match status" value="1"/>
</dbReference>
<dbReference type="InterPro" id="IPR001873">
    <property type="entry name" value="ENaC"/>
</dbReference>
<dbReference type="GO" id="GO:0015280">
    <property type="term" value="F:ligand-gated sodium channel activity"/>
    <property type="evidence" value="ECO:0007669"/>
    <property type="project" value="TreeGrafter"/>
</dbReference>